<evidence type="ECO:0000259" key="8">
    <source>
        <dbReference type="PROSITE" id="PS51918"/>
    </source>
</evidence>
<dbReference type="Proteomes" id="UP001138709">
    <property type="component" value="Unassembled WGS sequence"/>
</dbReference>
<keyword evidence="2" id="KW-0949">S-adenosyl-L-methionine</keyword>
<dbReference type="InterPro" id="IPR006638">
    <property type="entry name" value="Elp3/MiaA/NifB-like_rSAM"/>
</dbReference>
<dbReference type="GO" id="GO:0005829">
    <property type="term" value="C:cytosol"/>
    <property type="evidence" value="ECO:0007669"/>
    <property type="project" value="TreeGrafter"/>
</dbReference>
<dbReference type="PANTHER" id="PTHR43409:SF7">
    <property type="entry name" value="BLL1977 PROTEIN"/>
    <property type="match status" value="1"/>
</dbReference>
<evidence type="ECO:0000256" key="1">
    <source>
        <dbReference type="ARBA" id="ARBA00001966"/>
    </source>
</evidence>
<comment type="cofactor">
    <cofactor evidence="1">
        <name>[4Fe-4S] cluster</name>
        <dbReference type="ChEBI" id="CHEBI:49883"/>
    </cofactor>
</comment>
<proteinExistence type="predicted"/>
<dbReference type="InterPro" id="IPR006158">
    <property type="entry name" value="Cobalamin-bd"/>
</dbReference>
<dbReference type="PROSITE" id="PS51332">
    <property type="entry name" value="B12_BINDING"/>
    <property type="match status" value="1"/>
</dbReference>
<reference evidence="9" key="1">
    <citation type="submission" date="2020-01" db="EMBL/GenBank/DDBJ databases">
        <authorList>
            <person name="Rat A."/>
        </authorList>
    </citation>
    <scope>NUCLEOTIDE SEQUENCE</scope>
    <source>
        <strain evidence="9">LMG 31228</strain>
    </source>
</reference>
<dbReference type="CDD" id="cd01335">
    <property type="entry name" value="Radical_SAM"/>
    <property type="match status" value="1"/>
</dbReference>
<evidence type="ECO:0000256" key="4">
    <source>
        <dbReference type="ARBA" id="ARBA00023004"/>
    </source>
</evidence>
<feature type="region of interest" description="Disordered" evidence="6">
    <location>
        <begin position="639"/>
        <end position="662"/>
    </location>
</feature>
<dbReference type="InterPro" id="IPR051198">
    <property type="entry name" value="BchE-like"/>
</dbReference>
<dbReference type="Pfam" id="PF04055">
    <property type="entry name" value="Radical_SAM"/>
    <property type="match status" value="1"/>
</dbReference>
<evidence type="ECO:0000256" key="5">
    <source>
        <dbReference type="ARBA" id="ARBA00023014"/>
    </source>
</evidence>
<dbReference type="Gene3D" id="3.20.20.70">
    <property type="entry name" value="Aldolase class I"/>
    <property type="match status" value="1"/>
</dbReference>
<keyword evidence="10" id="KW-1185">Reference proteome</keyword>
<dbReference type="PROSITE" id="PS51918">
    <property type="entry name" value="RADICAL_SAM"/>
    <property type="match status" value="1"/>
</dbReference>
<dbReference type="SFLD" id="SFLDS00029">
    <property type="entry name" value="Radical_SAM"/>
    <property type="match status" value="1"/>
</dbReference>
<keyword evidence="5" id="KW-0411">Iron-sulfur</keyword>
<accession>A0A9X9XFZ9</accession>
<dbReference type="PANTHER" id="PTHR43409">
    <property type="entry name" value="ANAEROBIC MAGNESIUM-PROTOPORPHYRIN IX MONOMETHYL ESTER CYCLASE-RELATED"/>
    <property type="match status" value="1"/>
</dbReference>
<dbReference type="Gene3D" id="3.40.50.280">
    <property type="entry name" value="Cobalamin-binding domain"/>
    <property type="match status" value="1"/>
</dbReference>
<dbReference type="AlphaFoldDB" id="A0A9X9XFZ9"/>
<keyword evidence="4" id="KW-0408">Iron</keyword>
<comment type="caution">
    <text evidence="9">The sequence shown here is derived from an EMBL/GenBank/DDBJ whole genome shotgun (WGS) entry which is preliminary data.</text>
</comment>
<evidence type="ECO:0000256" key="6">
    <source>
        <dbReference type="SAM" id="MobiDB-lite"/>
    </source>
</evidence>
<evidence type="ECO:0000256" key="2">
    <source>
        <dbReference type="ARBA" id="ARBA00022691"/>
    </source>
</evidence>
<name>A0A9X9XFZ9_9PROT</name>
<dbReference type="InterPro" id="IPR007197">
    <property type="entry name" value="rSAM"/>
</dbReference>
<dbReference type="SUPFAM" id="SSF102114">
    <property type="entry name" value="Radical SAM enzymes"/>
    <property type="match status" value="1"/>
</dbReference>
<reference evidence="9" key="2">
    <citation type="journal article" date="2021" name="Syst. Appl. Microbiol.">
        <title>Roseomonas hellenica sp. nov., isolated from roots of wild-growing Alkanna tinctoria.</title>
        <authorList>
            <person name="Rat A."/>
            <person name="Naranjo H.D."/>
            <person name="Lebbe L."/>
            <person name="Cnockaert M."/>
            <person name="Krigas N."/>
            <person name="Grigoriadou K."/>
            <person name="Maloupa E."/>
            <person name="Willems A."/>
        </authorList>
    </citation>
    <scope>NUCLEOTIDE SEQUENCE</scope>
    <source>
        <strain evidence="9">LMG 31228</strain>
    </source>
</reference>
<dbReference type="GO" id="GO:0003824">
    <property type="term" value="F:catalytic activity"/>
    <property type="evidence" value="ECO:0007669"/>
    <property type="project" value="InterPro"/>
</dbReference>
<dbReference type="GO" id="GO:0031419">
    <property type="term" value="F:cobalamin binding"/>
    <property type="evidence" value="ECO:0007669"/>
    <property type="project" value="InterPro"/>
</dbReference>
<feature type="domain" description="B12-binding" evidence="7">
    <location>
        <begin position="149"/>
        <end position="226"/>
    </location>
</feature>
<keyword evidence="3" id="KW-0479">Metal-binding</keyword>
<dbReference type="GO" id="GO:0051536">
    <property type="term" value="F:iron-sulfur cluster binding"/>
    <property type="evidence" value="ECO:0007669"/>
    <property type="project" value="UniProtKB-KW"/>
</dbReference>
<organism evidence="9 10">
    <name type="scientific">Neoroseomonas eburnea</name>
    <dbReference type="NCBI Taxonomy" id="1346889"/>
    <lineage>
        <taxon>Bacteria</taxon>
        <taxon>Pseudomonadati</taxon>
        <taxon>Pseudomonadota</taxon>
        <taxon>Alphaproteobacteria</taxon>
        <taxon>Acetobacterales</taxon>
        <taxon>Acetobacteraceae</taxon>
        <taxon>Neoroseomonas</taxon>
    </lineage>
</organism>
<dbReference type="InterPro" id="IPR023984">
    <property type="entry name" value="rSAM_ocin_1"/>
</dbReference>
<evidence type="ECO:0000313" key="10">
    <source>
        <dbReference type="Proteomes" id="UP001138709"/>
    </source>
</evidence>
<evidence type="ECO:0000256" key="3">
    <source>
        <dbReference type="ARBA" id="ARBA00022723"/>
    </source>
</evidence>
<protein>
    <submittedName>
        <fullName evidence="9">RiPP maturation radical SAM protein 1</fullName>
    </submittedName>
</protein>
<dbReference type="NCBIfam" id="TIGR03975">
    <property type="entry name" value="rSAM_ocin_1"/>
    <property type="match status" value="1"/>
</dbReference>
<dbReference type="InterPro" id="IPR058240">
    <property type="entry name" value="rSAM_sf"/>
</dbReference>
<evidence type="ECO:0000313" key="9">
    <source>
        <dbReference type="EMBL" id="MBR0682635.1"/>
    </source>
</evidence>
<feature type="domain" description="Radical SAM core" evidence="8">
    <location>
        <begin position="275"/>
        <end position="488"/>
    </location>
</feature>
<evidence type="ECO:0000259" key="7">
    <source>
        <dbReference type="PROSITE" id="PS51332"/>
    </source>
</evidence>
<dbReference type="InterPro" id="IPR013785">
    <property type="entry name" value="Aldolase_TIM"/>
</dbReference>
<dbReference type="SMART" id="SM00729">
    <property type="entry name" value="Elp3"/>
    <property type="match status" value="1"/>
</dbReference>
<dbReference type="SFLD" id="SFLDG01082">
    <property type="entry name" value="B12-binding_domain_containing"/>
    <property type="match status" value="1"/>
</dbReference>
<dbReference type="RefSeq" id="WP_211848170.1">
    <property type="nucleotide sequence ID" value="NZ_JAAEDL010000021.1"/>
</dbReference>
<dbReference type="SFLD" id="SFLDF00324">
    <property type="entry name" value="bacteriocin_maturation"/>
    <property type="match status" value="1"/>
</dbReference>
<dbReference type="GO" id="GO:0046872">
    <property type="term" value="F:metal ion binding"/>
    <property type="evidence" value="ECO:0007669"/>
    <property type="project" value="UniProtKB-KW"/>
</dbReference>
<sequence>MPRPGADHTPHAAGRGGVLLASLPLASARYPSLALGLLKSGIAARGIPCDVRYFSLDYVASVGSETFSCLTDTAYHTSMVGEWVFARAARMPSAADEAADLGFLTHVFRAVCPEREYVARLLLILAAREGAEAFIEHCAASIDWDRYAVLGLSTAFQQNMATLAFARRVKERAPHVLIVLGGPNCQGEMGVELHRRYPFIDVVCLGEGDRTFPELVCRHLAREDLAGLPGMVIRSAEGQTSLPRIDADRISDLDTLPYPDLDDFYAQRAATAAEPHAVPAVIFEAARGCWWGAKHHCTFCGLNGRSMAYRSKSQRRAYDELAHLVARHGGDVVTTDAILDLRYFEEFLPLLASQGPDASIYWQMKANLRPDQMELLAQAGVRRIQPGIEALDTELLTLMRKGCTMLQNVQTLKMAAEFGISVAWNLLYGFPGESEAAYARTARLIPLLRHLQPPNDTGRALADRFSPYFERPAAFGVTLRPCAGYRYIYPFGDEGVGRLAYHFDMHSDALDRIESVVAPMKTEQTSWNLHHAESALHACDENGVLVVHDERWGWPRQTTTLVGCEAAVARLCWRITPEHEIRARLAGEFGAAQVRNAMATLLQRGFLVEEDGAALALFLTGPGRRRALNRARLARGGTMPGTGTACSSGATEVSEFGSDLTR</sequence>
<dbReference type="EMBL" id="JAAEDL010000021">
    <property type="protein sequence ID" value="MBR0682635.1"/>
    <property type="molecule type" value="Genomic_DNA"/>
</dbReference>
<gene>
    <name evidence="9" type="ORF">GXW74_19235</name>
</gene>